<evidence type="ECO:0000313" key="3">
    <source>
        <dbReference type="EMBL" id="MBC2776217.1"/>
    </source>
</evidence>
<feature type="domain" description="Ubiquinol-cytochrome c chaperone" evidence="2">
    <location>
        <begin position="37"/>
        <end position="155"/>
    </location>
</feature>
<dbReference type="Pfam" id="PF03981">
    <property type="entry name" value="Ubiq_cyt_C_chap"/>
    <property type="match status" value="1"/>
</dbReference>
<sequence length="175" mass="18540">MSFLTRLFGRDRPREALAPLYRAIVGHARDPRWYSEGGVPDTQDGRFDMIAAILSLVLIRIEAEGEAHASESALLTEVFIDDMDSQLRQLGIGDVIVGKHIGKMMGALGGRMAAYREGFAPGGDPSEALARNLYRGEAPGAAEQAFAAARLEGFAADLKTTAADAVLAGALPALA</sequence>
<dbReference type="AlphaFoldDB" id="A0A842HUW2"/>
<organism evidence="3 4">
    <name type="scientific">Parasphingopyxis marina</name>
    <dbReference type="NCBI Taxonomy" id="2761622"/>
    <lineage>
        <taxon>Bacteria</taxon>
        <taxon>Pseudomonadati</taxon>
        <taxon>Pseudomonadota</taxon>
        <taxon>Alphaproteobacteria</taxon>
        <taxon>Sphingomonadales</taxon>
        <taxon>Sphingomonadaceae</taxon>
        <taxon>Parasphingopyxis</taxon>
    </lineage>
</organism>
<name>A0A842HUW2_9SPHN</name>
<evidence type="ECO:0000259" key="2">
    <source>
        <dbReference type="Pfam" id="PF03981"/>
    </source>
</evidence>
<proteinExistence type="inferred from homology"/>
<dbReference type="RefSeq" id="WP_185799522.1">
    <property type="nucleotide sequence ID" value="NZ_JACJVJ010000001.1"/>
</dbReference>
<evidence type="ECO:0000313" key="4">
    <source>
        <dbReference type="Proteomes" id="UP000564378"/>
    </source>
</evidence>
<comment type="caution">
    <text evidence="3">The sequence shown here is derived from an EMBL/GenBank/DDBJ whole genome shotgun (WGS) entry which is preliminary data.</text>
</comment>
<accession>A0A842HUW2</accession>
<dbReference type="EMBL" id="JACJVJ010000001">
    <property type="protein sequence ID" value="MBC2776217.1"/>
    <property type="molecule type" value="Genomic_DNA"/>
</dbReference>
<keyword evidence="4" id="KW-1185">Reference proteome</keyword>
<dbReference type="Proteomes" id="UP000564378">
    <property type="component" value="Unassembled WGS sequence"/>
</dbReference>
<comment type="similarity">
    <text evidence="1">Belongs to the UPF0174 family.</text>
</comment>
<gene>
    <name evidence="3" type="ORF">H6P80_01155</name>
</gene>
<protein>
    <submittedName>
        <fullName evidence="3">Ubiquinol-cytochrome C chaperone</fullName>
    </submittedName>
</protein>
<reference evidence="3 4" key="1">
    <citation type="submission" date="2020-08" db="EMBL/GenBank/DDBJ databases">
        <title>Draft genome sequence of Parasphingopyxis sp. GrpM-11.</title>
        <authorList>
            <person name="Oh J."/>
            <person name="Roh D.-H."/>
        </authorList>
    </citation>
    <scope>NUCLEOTIDE SEQUENCE [LARGE SCALE GENOMIC DNA]</scope>
    <source>
        <strain evidence="3 4">GrpM-11</strain>
    </source>
</reference>
<evidence type="ECO:0000256" key="1">
    <source>
        <dbReference type="ARBA" id="ARBA00006436"/>
    </source>
</evidence>
<dbReference type="InterPro" id="IPR021150">
    <property type="entry name" value="Ubiq_cyt_c_chap"/>
</dbReference>